<feature type="domain" description="Right handed beta helix" evidence="1">
    <location>
        <begin position="617"/>
        <end position="733"/>
    </location>
</feature>
<dbReference type="Gene3D" id="2.160.20.10">
    <property type="entry name" value="Single-stranded right-handed beta-helix, Pectin lyase-like"/>
    <property type="match status" value="1"/>
</dbReference>
<dbReference type="Pfam" id="PF13229">
    <property type="entry name" value="Beta_helix"/>
    <property type="match status" value="1"/>
</dbReference>
<evidence type="ECO:0000313" key="2">
    <source>
        <dbReference type="EMBL" id="OGD86565.1"/>
    </source>
</evidence>
<organism evidence="2 3">
    <name type="scientific">Candidatus Curtissbacteria bacterium RIFCSPHIGHO2_01_FULL_41_11</name>
    <dbReference type="NCBI Taxonomy" id="1797711"/>
    <lineage>
        <taxon>Bacteria</taxon>
        <taxon>Candidatus Curtissiibacteriota</taxon>
    </lineage>
</organism>
<dbReference type="AlphaFoldDB" id="A0A1F5G428"/>
<accession>A0A1F5G428</accession>
<dbReference type="InterPro" id="IPR012334">
    <property type="entry name" value="Pectin_lyas_fold"/>
</dbReference>
<dbReference type="InterPro" id="IPR039448">
    <property type="entry name" value="Beta_helix"/>
</dbReference>
<sequence length="780" mass="87072">MVIEIKPEDLLKISAQREEAMKNHILVSTPNSFVSAKITVGDRTVKARLRLRGILADHWRDPKKWSFKIHIEEDQALFGLTDFSIMHPQTRGYIDEWLFTRAMKREGQIAPNVSFVKVNVNGSNNGIYILEEDLSFRLIESNERIAGPILDFDQNLLVGEWARGQARGEGLTSSQIGRFLTMPTGIVNDNEVLLDNQQVAFAQKALTLLEAFRERTASTSDVFDVDKLAKSLALRALFASEALDPADIKFYYNPITSKVEIVGMELSSINRVGSWFVNQAEGRTKQFVELFFRDEEFVEKYIKSLEEVSETSYLDDLFERLNGDLDKNLKIIYSDFPDFVFLKNKYYQNQEYIREKLNPIKGVHAYLIETDGHSITVEIGNIQDLPVEILGITSEGPASFSAGPAKRLIIPPKKQGQLVDYKQYTFISPLGNFNGATNLNIKYSIDGLNKQREDPVFLWSRLDDSSIADLTRLKTNVEDFNFLATDIEKKAINVIPGKWKVDKNIIAPPGYVFNIGSGVNLDLLNSSVIFLQSPINITGTSSNPVVIESSDGTGQGLAVIGAKDVSTIKNAVFRNLTNANKLAWGLTGCITFYESPVNIVNTLFSEIKSEDALNIVRTSVNVDSTSFYDTSLDAIDMDFTDGKIENSTFKNLGEDAIDVSGGNVEIRKVVVEDAGDKGVSVGENSNLIANDLEINGAFIGLASKDLSVSKLENLKINKSKYGLAIYQKKAEFGPARIDVFNLISNNAEIPYIVEKQSKLSINQKEIKDKRDNVYSLLYPN</sequence>
<dbReference type="Pfam" id="PF08757">
    <property type="entry name" value="CotH"/>
    <property type="match status" value="1"/>
</dbReference>
<evidence type="ECO:0000313" key="3">
    <source>
        <dbReference type="Proteomes" id="UP000179102"/>
    </source>
</evidence>
<name>A0A1F5G428_9BACT</name>
<reference evidence="2 3" key="1">
    <citation type="journal article" date="2016" name="Nat. Commun.">
        <title>Thousands of microbial genomes shed light on interconnected biogeochemical processes in an aquifer system.</title>
        <authorList>
            <person name="Anantharaman K."/>
            <person name="Brown C.T."/>
            <person name="Hug L.A."/>
            <person name="Sharon I."/>
            <person name="Castelle C.J."/>
            <person name="Probst A.J."/>
            <person name="Thomas B.C."/>
            <person name="Singh A."/>
            <person name="Wilkins M.J."/>
            <person name="Karaoz U."/>
            <person name="Brodie E.L."/>
            <person name="Williams K.H."/>
            <person name="Hubbard S.S."/>
            <person name="Banfield J.F."/>
        </authorList>
    </citation>
    <scope>NUCLEOTIDE SEQUENCE [LARGE SCALE GENOMIC DNA]</scope>
</reference>
<dbReference type="EMBL" id="MFAZ01000040">
    <property type="protein sequence ID" value="OGD86565.1"/>
    <property type="molecule type" value="Genomic_DNA"/>
</dbReference>
<proteinExistence type="predicted"/>
<dbReference type="SUPFAM" id="SSF51126">
    <property type="entry name" value="Pectin lyase-like"/>
    <property type="match status" value="1"/>
</dbReference>
<dbReference type="InterPro" id="IPR014867">
    <property type="entry name" value="Spore_coat_CotH_CotH2/3/7"/>
</dbReference>
<dbReference type="InterPro" id="IPR011050">
    <property type="entry name" value="Pectin_lyase_fold/virulence"/>
</dbReference>
<gene>
    <name evidence="2" type="ORF">A2870_02100</name>
</gene>
<evidence type="ECO:0000259" key="1">
    <source>
        <dbReference type="Pfam" id="PF13229"/>
    </source>
</evidence>
<dbReference type="Proteomes" id="UP000179102">
    <property type="component" value="Unassembled WGS sequence"/>
</dbReference>
<protein>
    <recommendedName>
        <fullName evidence="1">Right handed beta helix domain-containing protein</fullName>
    </recommendedName>
</protein>
<comment type="caution">
    <text evidence="2">The sequence shown here is derived from an EMBL/GenBank/DDBJ whole genome shotgun (WGS) entry which is preliminary data.</text>
</comment>
<dbReference type="STRING" id="1797711.A2870_02100"/>